<dbReference type="AlphaFoldDB" id="A0A3T0E9M0"/>
<reference evidence="1 2" key="1">
    <citation type="submission" date="2016-12" db="EMBL/GenBank/DDBJ databases">
        <title>The genome of dimorphic prosthecate Glycocaulis alkaliphilus 6b-8t, isolated from crude oil dictates its adaptability in petroleum environments.</title>
        <authorList>
            <person name="Wu X.-L."/>
            <person name="Geng S."/>
        </authorList>
    </citation>
    <scope>NUCLEOTIDE SEQUENCE [LARGE SCALE GENOMIC DNA]</scope>
    <source>
        <strain evidence="1 2">6B-8</strain>
    </source>
</reference>
<proteinExistence type="predicted"/>
<dbReference type="Proteomes" id="UP000286954">
    <property type="component" value="Chromosome"/>
</dbReference>
<evidence type="ECO:0000313" key="1">
    <source>
        <dbReference type="EMBL" id="AZU03758.1"/>
    </source>
</evidence>
<dbReference type="Pfam" id="PF13376">
    <property type="entry name" value="OmdA"/>
    <property type="match status" value="1"/>
</dbReference>
<dbReference type="SUPFAM" id="SSF159888">
    <property type="entry name" value="YdhG-like"/>
    <property type="match status" value="1"/>
</dbReference>
<protein>
    <submittedName>
        <fullName evidence="1">Uncharacterized protein</fullName>
    </submittedName>
</protein>
<dbReference type="PIRSF" id="PIRSF021308">
    <property type="entry name" value="UCP021308"/>
    <property type="match status" value="1"/>
</dbReference>
<organism evidence="1 2">
    <name type="scientific">Glycocaulis alkaliphilus</name>
    <dbReference type="NCBI Taxonomy" id="1434191"/>
    <lineage>
        <taxon>Bacteria</taxon>
        <taxon>Pseudomonadati</taxon>
        <taxon>Pseudomonadota</taxon>
        <taxon>Alphaproteobacteria</taxon>
        <taxon>Maricaulales</taxon>
        <taxon>Maricaulaceae</taxon>
        <taxon>Glycocaulis</taxon>
    </lineage>
</organism>
<keyword evidence="2" id="KW-1185">Reference proteome</keyword>
<sequence>MDRAMITDVADYFAKGCGRCDRFATPDCSAYLWADGLAALRSICLDAGLLETAKWGHPCYMHAGRNIVIIGAFRGDFRLTFFNAALMKDSQGVLERQGANTRHKDMICFRENVQVAQMEAVIRAYLAEAMGYAEAGIKPVKDDGAFELPGELAEALDHDPELAEAFHALTLGRQKSYVINIGSAKASATRHARIAKFRPKILAGKGAMER</sequence>
<name>A0A3T0E9M0_9PROT</name>
<dbReference type="KEGG" id="gak:X907_1223"/>
<dbReference type="EMBL" id="CP018911">
    <property type="protein sequence ID" value="AZU03758.1"/>
    <property type="molecule type" value="Genomic_DNA"/>
</dbReference>
<dbReference type="InterPro" id="IPR014922">
    <property type="entry name" value="YdhG-like"/>
</dbReference>
<dbReference type="InterPro" id="IPR016786">
    <property type="entry name" value="YdeI_bac"/>
</dbReference>
<gene>
    <name evidence="1" type="ORF">X907_1223</name>
</gene>
<accession>A0A3T0E9M0</accession>
<dbReference type="Pfam" id="PF08818">
    <property type="entry name" value="DUF1801"/>
    <property type="match status" value="1"/>
</dbReference>
<evidence type="ECO:0000313" key="2">
    <source>
        <dbReference type="Proteomes" id="UP000286954"/>
    </source>
</evidence>